<feature type="compositionally biased region" description="Polar residues" evidence="1">
    <location>
        <begin position="722"/>
        <end position="732"/>
    </location>
</feature>
<dbReference type="OrthoDB" id="2646484at2759"/>
<dbReference type="EMBL" id="CCBP010000120">
    <property type="protein sequence ID" value="CDO73350.1"/>
    <property type="molecule type" value="Genomic_DNA"/>
</dbReference>
<feature type="compositionally biased region" description="Low complexity" evidence="1">
    <location>
        <begin position="773"/>
        <end position="785"/>
    </location>
</feature>
<feature type="compositionally biased region" description="Low complexity" evidence="1">
    <location>
        <begin position="415"/>
        <end position="424"/>
    </location>
</feature>
<name>A0A060SG66_PYCCI</name>
<gene>
    <name evidence="2" type="ORF">BN946_scf185008.g113</name>
</gene>
<dbReference type="AlphaFoldDB" id="A0A060SG66"/>
<organism evidence="2 3">
    <name type="scientific">Pycnoporus cinnabarinus</name>
    <name type="common">Cinnabar-red polypore</name>
    <name type="synonym">Trametes cinnabarina</name>
    <dbReference type="NCBI Taxonomy" id="5643"/>
    <lineage>
        <taxon>Eukaryota</taxon>
        <taxon>Fungi</taxon>
        <taxon>Dikarya</taxon>
        <taxon>Basidiomycota</taxon>
        <taxon>Agaricomycotina</taxon>
        <taxon>Agaricomycetes</taxon>
        <taxon>Polyporales</taxon>
        <taxon>Polyporaceae</taxon>
        <taxon>Trametes</taxon>
    </lineage>
</organism>
<feature type="region of interest" description="Disordered" evidence="1">
    <location>
        <begin position="380"/>
        <end position="437"/>
    </location>
</feature>
<proteinExistence type="predicted"/>
<feature type="region of interest" description="Disordered" evidence="1">
    <location>
        <begin position="721"/>
        <end position="802"/>
    </location>
</feature>
<evidence type="ECO:0000313" key="3">
    <source>
        <dbReference type="Proteomes" id="UP000029665"/>
    </source>
</evidence>
<accession>A0A060SG66</accession>
<feature type="compositionally biased region" description="Basic and acidic residues" evidence="1">
    <location>
        <begin position="749"/>
        <end position="772"/>
    </location>
</feature>
<dbReference type="OMA" id="LSAMCAD"/>
<dbReference type="HOGENOM" id="CLU_390807_0_0_1"/>
<evidence type="ECO:0000256" key="1">
    <source>
        <dbReference type="SAM" id="MobiDB-lite"/>
    </source>
</evidence>
<evidence type="ECO:0000313" key="2">
    <source>
        <dbReference type="EMBL" id="CDO73350.1"/>
    </source>
</evidence>
<dbReference type="Proteomes" id="UP000029665">
    <property type="component" value="Unassembled WGS sequence"/>
</dbReference>
<sequence length="802" mass="84621">MATDTSDPTATITSTGSTASLDIRDVVSSFSGECLLSASLSLISDSGSTHSFDNVPPFPDSAKPLIFTAELGTSLFGGQYPARSKDTCTPQLLTSVPTGPRLKMMLLEPASIEVWVGSILPASNPPSPPPLEYPGSGDLVHASPAWVAEGSLFSPQQFLALLRKRLNSAEWDASSPYEDGADDSADLTLVDFSASASSASASLSDDDGPDEVSAAVLTLGPLPMPTIMVSNSTAALPLSLESSHSLQREVPLAMRRGKKLPPALSLGSGTKFDLGSPCDSYPDIPTPFLGSPTTCTPHSDLHRESKSTDMGLSAMCADLRSRLPAPPFTPTELTSSPYPALVEAVDGCDSPRSSELSDLDDDEWAFARDFVVDWRAGRGFRTELSPPPSPAGDLPYASKPESPAIDSPFSRNEFSTTSSVGDSSSSDEDEDAVQTPVDAKLTRRKTVIIQAPEPGLTMERTPSIASDSKADAALVHNLHDPVPFELPCSAAVPGAVQEDFDGDCQQAAAAGMPGSRPCSTATLRPIRGILKGKKSVRFSAVELLHEYSPSTTLPSRHSLDIAVVAPQNAEPDRLQPEPVAVARVRRIASEVHKSSPLRESHTPTPHPVRIADRRVRSHGPAPRVAADPSSFAGATMAKHPAVRAMARRPLTSPPRTPTPVHLTGSGVNGAVVGAPGLRAPSPLPLLLHEQRRAPLRSINARQSMPVVRGPDALLLVKGSRRSMLSKTESGPSSHIARRVLKSASTPPAPRREHDENAMRRSDAVTIGDESRRTGVGAPAGTVAGGKSRMSAPLRNILTKLRT</sequence>
<keyword evidence="3" id="KW-1185">Reference proteome</keyword>
<reference evidence="2" key="1">
    <citation type="submission" date="2014-01" db="EMBL/GenBank/DDBJ databases">
        <title>The genome of the white-rot fungus Pycnoporus cinnabarinus: a basidiomycete model with a versatile arsenal for lignocellulosic biomass breakdown.</title>
        <authorList>
            <person name="Levasseur A."/>
            <person name="Lomascolo A."/>
            <person name="Ruiz-Duenas F.J."/>
            <person name="Uzan E."/>
            <person name="Piumi F."/>
            <person name="Kues U."/>
            <person name="Ram A.F.J."/>
            <person name="Murat C."/>
            <person name="Haon M."/>
            <person name="Benoit I."/>
            <person name="Arfi Y."/>
            <person name="Chevret D."/>
            <person name="Drula E."/>
            <person name="Kwon M.J."/>
            <person name="Gouret P."/>
            <person name="Lesage-Meessen L."/>
            <person name="Lombard V."/>
            <person name="Mariette J."/>
            <person name="Noirot C."/>
            <person name="Park J."/>
            <person name="Patyshakuliyeva A."/>
            <person name="Wieneger R.A.B."/>
            <person name="Wosten H.A.B."/>
            <person name="Martin F."/>
            <person name="Coutinho P.M."/>
            <person name="de Vries R."/>
            <person name="Martinez A.T."/>
            <person name="Klopp C."/>
            <person name="Pontarotti P."/>
            <person name="Henrissat B."/>
            <person name="Record E."/>
        </authorList>
    </citation>
    <scope>NUCLEOTIDE SEQUENCE [LARGE SCALE GENOMIC DNA]</scope>
    <source>
        <strain evidence="2">BRFM137</strain>
    </source>
</reference>
<protein>
    <submittedName>
        <fullName evidence="2">Uncharacterized protein</fullName>
    </submittedName>
</protein>
<comment type="caution">
    <text evidence="2">The sequence shown here is derived from an EMBL/GenBank/DDBJ whole genome shotgun (WGS) entry which is preliminary data.</text>
</comment>